<dbReference type="EMBL" id="FNNG01000006">
    <property type="protein sequence ID" value="SDX08077.1"/>
    <property type="molecule type" value="Genomic_DNA"/>
</dbReference>
<evidence type="ECO:0000256" key="3">
    <source>
        <dbReference type="ARBA" id="ARBA00022670"/>
    </source>
</evidence>
<accession>A0A1H2YSL7</accession>
<comment type="function">
    <text evidence="9 10">This protein specifically catalyzes the removal of signal peptides from prolipoproteins.</text>
</comment>
<dbReference type="OrthoDB" id="9810259at2"/>
<protein>
    <recommendedName>
        <fullName evidence="9">Lipoprotein signal peptidase</fullName>
        <ecNumber evidence="9">3.4.23.36</ecNumber>
    </recommendedName>
    <alternativeName>
        <fullName evidence="9">Prolipoprotein signal peptidase</fullName>
    </alternativeName>
    <alternativeName>
        <fullName evidence="9">Signal peptidase II</fullName>
        <shortName evidence="9">SPase II</shortName>
    </alternativeName>
</protein>
<comment type="similarity">
    <text evidence="1 9 11">Belongs to the peptidase A8 family.</text>
</comment>
<gene>
    <name evidence="9" type="primary">lspA</name>
    <name evidence="12" type="ORF">SAMN05660923_01708</name>
</gene>
<comment type="catalytic activity">
    <reaction evidence="9 10">
        <text>Release of signal peptides from bacterial membrane prolipoproteins. Hydrolyzes -Xaa-Yaa-Zaa-|-(S,diacylglyceryl)Cys-, in which Xaa is hydrophobic (preferably Leu), and Yaa (Ala or Ser) and Zaa (Gly or Ala) have small, neutral side chains.</text>
        <dbReference type="EC" id="3.4.23.36"/>
    </reaction>
</comment>
<dbReference type="PRINTS" id="PR00781">
    <property type="entry name" value="LIPOSIGPTASE"/>
</dbReference>
<evidence type="ECO:0000313" key="12">
    <source>
        <dbReference type="EMBL" id="SDX08077.1"/>
    </source>
</evidence>
<evidence type="ECO:0000256" key="6">
    <source>
        <dbReference type="ARBA" id="ARBA00022801"/>
    </source>
</evidence>
<evidence type="ECO:0000256" key="8">
    <source>
        <dbReference type="ARBA" id="ARBA00023136"/>
    </source>
</evidence>
<comment type="caution">
    <text evidence="9">Lacks conserved residue(s) required for the propagation of feature annotation.</text>
</comment>
<name>A0A1H2YSL7_9FIRM</name>
<sequence>MLYLMGILIIVLDQITKFAAVKYLKGKSPYVVIENFFQLCYVENTGAAFGILQNKKLFFIVITIFVIITIVLFLIKYSSSVTLLFRFGLIMLLGGAIGNFIDRIRLGYVVDFFSFKLGRNYNFPVFNVADIFVVLGTILIMGLILLDRYEN</sequence>
<feature type="transmembrane region" description="Helical" evidence="9">
    <location>
        <begin position="121"/>
        <end position="146"/>
    </location>
</feature>
<evidence type="ECO:0000256" key="9">
    <source>
        <dbReference type="HAMAP-Rule" id="MF_00161"/>
    </source>
</evidence>
<dbReference type="NCBIfam" id="TIGR00077">
    <property type="entry name" value="lspA"/>
    <property type="match status" value="1"/>
</dbReference>
<evidence type="ECO:0000256" key="1">
    <source>
        <dbReference type="ARBA" id="ARBA00006139"/>
    </source>
</evidence>
<dbReference type="GO" id="GO:0004190">
    <property type="term" value="F:aspartic-type endopeptidase activity"/>
    <property type="evidence" value="ECO:0007669"/>
    <property type="project" value="UniProtKB-UniRule"/>
</dbReference>
<keyword evidence="3 9" id="KW-0645">Protease</keyword>
<proteinExistence type="inferred from homology"/>
<evidence type="ECO:0000256" key="11">
    <source>
        <dbReference type="RuleBase" id="RU004181"/>
    </source>
</evidence>
<evidence type="ECO:0000256" key="2">
    <source>
        <dbReference type="ARBA" id="ARBA00022475"/>
    </source>
</evidence>
<evidence type="ECO:0000256" key="10">
    <source>
        <dbReference type="RuleBase" id="RU000594"/>
    </source>
</evidence>
<dbReference type="AlphaFoldDB" id="A0A1H2YSL7"/>
<dbReference type="GO" id="GO:0005886">
    <property type="term" value="C:plasma membrane"/>
    <property type="evidence" value="ECO:0007669"/>
    <property type="project" value="UniProtKB-SubCell"/>
</dbReference>
<organism evidence="12 13">
    <name type="scientific">Tepidimicrobium xylanilyticum</name>
    <dbReference type="NCBI Taxonomy" id="1123352"/>
    <lineage>
        <taxon>Bacteria</taxon>
        <taxon>Bacillati</taxon>
        <taxon>Bacillota</taxon>
        <taxon>Tissierellia</taxon>
        <taxon>Tissierellales</taxon>
        <taxon>Tepidimicrobiaceae</taxon>
        <taxon>Tepidimicrobium</taxon>
    </lineage>
</organism>
<evidence type="ECO:0000313" key="13">
    <source>
        <dbReference type="Proteomes" id="UP000198828"/>
    </source>
</evidence>
<keyword evidence="4 9" id="KW-0812">Transmembrane</keyword>
<keyword evidence="7 9" id="KW-1133">Transmembrane helix</keyword>
<keyword evidence="5 9" id="KW-0064">Aspartyl protease</keyword>
<dbReference type="GO" id="GO:0006508">
    <property type="term" value="P:proteolysis"/>
    <property type="evidence" value="ECO:0007669"/>
    <property type="project" value="UniProtKB-KW"/>
</dbReference>
<feature type="transmembrane region" description="Helical" evidence="9">
    <location>
        <begin position="83"/>
        <end position="101"/>
    </location>
</feature>
<keyword evidence="2 9" id="KW-1003">Cell membrane</keyword>
<keyword evidence="8 9" id="KW-0472">Membrane</keyword>
<dbReference type="PANTHER" id="PTHR33695:SF1">
    <property type="entry name" value="LIPOPROTEIN SIGNAL PEPTIDASE"/>
    <property type="match status" value="1"/>
</dbReference>
<evidence type="ECO:0000256" key="5">
    <source>
        <dbReference type="ARBA" id="ARBA00022750"/>
    </source>
</evidence>
<evidence type="ECO:0000256" key="7">
    <source>
        <dbReference type="ARBA" id="ARBA00022989"/>
    </source>
</evidence>
<dbReference type="Pfam" id="PF01252">
    <property type="entry name" value="Peptidase_A8"/>
    <property type="match status" value="1"/>
</dbReference>
<dbReference type="UniPathway" id="UPA00665"/>
<feature type="active site" evidence="9">
    <location>
        <position position="111"/>
    </location>
</feature>
<dbReference type="HAMAP" id="MF_00161">
    <property type="entry name" value="LspA"/>
    <property type="match status" value="1"/>
</dbReference>
<dbReference type="InterPro" id="IPR001872">
    <property type="entry name" value="Peptidase_A8"/>
</dbReference>
<keyword evidence="13" id="KW-1185">Reference proteome</keyword>
<dbReference type="PROSITE" id="PS00855">
    <property type="entry name" value="SPASE_II"/>
    <property type="match status" value="1"/>
</dbReference>
<evidence type="ECO:0000256" key="4">
    <source>
        <dbReference type="ARBA" id="ARBA00022692"/>
    </source>
</evidence>
<dbReference type="Proteomes" id="UP000198828">
    <property type="component" value="Unassembled WGS sequence"/>
</dbReference>
<feature type="transmembrane region" description="Helical" evidence="9">
    <location>
        <begin position="57"/>
        <end position="76"/>
    </location>
</feature>
<dbReference type="PANTHER" id="PTHR33695">
    <property type="entry name" value="LIPOPROTEIN SIGNAL PEPTIDASE"/>
    <property type="match status" value="1"/>
</dbReference>
<comment type="pathway">
    <text evidence="9">Protein modification; lipoprotein biosynthesis (signal peptide cleavage).</text>
</comment>
<comment type="subcellular location">
    <subcellularLocation>
        <location evidence="9">Cell membrane</location>
        <topology evidence="9">Multi-pass membrane protein</topology>
    </subcellularLocation>
</comment>
<reference evidence="12 13" key="1">
    <citation type="submission" date="2016-10" db="EMBL/GenBank/DDBJ databases">
        <authorList>
            <person name="de Groot N.N."/>
        </authorList>
    </citation>
    <scope>NUCLEOTIDE SEQUENCE [LARGE SCALE GENOMIC DNA]</scope>
    <source>
        <strain evidence="12 13">DSM 23310</strain>
    </source>
</reference>
<feature type="active site" evidence="9">
    <location>
        <position position="130"/>
    </location>
</feature>
<keyword evidence="6 9" id="KW-0378">Hydrolase</keyword>
<dbReference type="EC" id="3.4.23.36" evidence="9"/>